<keyword evidence="5 9" id="KW-1133">Transmembrane helix</keyword>
<evidence type="ECO:0000256" key="9">
    <source>
        <dbReference type="SAM" id="Phobius"/>
    </source>
</evidence>
<keyword evidence="2 9" id="KW-0812">Transmembrane</keyword>
<proteinExistence type="predicted"/>
<comment type="subcellular location">
    <subcellularLocation>
        <location evidence="1">Cell membrane</location>
        <topology evidence="1">Single-pass membrane protein</topology>
    </subcellularLocation>
</comment>
<dbReference type="PANTHER" id="PTHR24416">
    <property type="entry name" value="TYROSINE-PROTEIN KINASE RECEPTOR"/>
    <property type="match status" value="1"/>
</dbReference>
<dbReference type="Gene3D" id="1.10.510.10">
    <property type="entry name" value="Transferase(Phosphotransferase) domain 1"/>
    <property type="match status" value="1"/>
</dbReference>
<dbReference type="GO" id="GO:0005524">
    <property type="term" value="F:ATP binding"/>
    <property type="evidence" value="ECO:0007669"/>
    <property type="project" value="InterPro"/>
</dbReference>
<dbReference type="GO" id="GO:0043235">
    <property type="term" value="C:receptor complex"/>
    <property type="evidence" value="ECO:0007669"/>
    <property type="project" value="TreeGrafter"/>
</dbReference>
<dbReference type="CDD" id="cd00192">
    <property type="entry name" value="PTKc"/>
    <property type="match status" value="1"/>
</dbReference>
<reference evidence="11" key="1">
    <citation type="submission" date="2013-12" db="EMBL/GenBank/DDBJ databases">
        <authorList>
            <person name="Aslett M."/>
        </authorList>
    </citation>
    <scope>NUCLEOTIDE SEQUENCE [LARGE SCALE GENOMIC DNA]</scope>
    <source>
        <strain evidence="11">Lindley</strain>
    </source>
</reference>
<evidence type="ECO:0000256" key="2">
    <source>
        <dbReference type="ARBA" id="ARBA00022692"/>
    </source>
</evidence>
<feature type="domain" description="Protein kinase" evidence="10">
    <location>
        <begin position="146"/>
        <end position="466"/>
    </location>
</feature>
<keyword evidence="4" id="KW-0130">Cell adhesion</keyword>
<keyword evidence="11" id="KW-1185">Reference proteome</keyword>
<evidence type="ECO:0000259" key="10">
    <source>
        <dbReference type="PROSITE" id="PS50011"/>
    </source>
</evidence>
<dbReference type="PROSITE" id="PS00109">
    <property type="entry name" value="PROTEIN_KINASE_TYR"/>
    <property type="match status" value="1"/>
</dbReference>
<dbReference type="WBParaSite" id="GPLIN_000356900">
    <property type="protein sequence ID" value="GPLIN_000356900"/>
    <property type="gene ID" value="GPLIN_000356900"/>
</dbReference>
<keyword evidence="7" id="KW-0675">Receptor</keyword>
<dbReference type="SUPFAM" id="SSF56112">
    <property type="entry name" value="Protein kinase-like (PK-like)"/>
    <property type="match status" value="1"/>
</dbReference>
<dbReference type="GO" id="GO:0005886">
    <property type="term" value="C:plasma membrane"/>
    <property type="evidence" value="ECO:0007669"/>
    <property type="project" value="UniProtKB-SubCell"/>
</dbReference>
<dbReference type="InterPro" id="IPR011009">
    <property type="entry name" value="Kinase-like_dom_sf"/>
</dbReference>
<keyword evidence="6 9" id="KW-0472">Membrane</keyword>
<evidence type="ECO:0000313" key="11">
    <source>
        <dbReference type="Proteomes" id="UP000050741"/>
    </source>
</evidence>
<dbReference type="AlphaFoldDB" id="A0A183BSI3"/>
<evidence type="ECO:0000256" key="4">
    <source>
        <dbReference type="ARBA" id="ARBA00022889"/>
    </source>
</evidence>
<reference evidence="11" key="2">
    <citation type="submission" date="2014-05" db="EMBL/GenBank/DDBJ databases">
        <title>The genome and life-stage specific transcriptomes of Globodera pallida elucidate key aspects of plant parasitism by a cyst nematode.</title>
        <authorList>
            <person name="Cotton J.A."/>
            <person name="Lilley C.J."/>
            <person name="Jones L.M."/>
            <person name="Kikuchi T."/>
            <person name="Reid A.J."/>
            <person name="Thorpe P."/>
            <person name="Tsai I.J."/>
            <person name="Beasley H."/>
            <person name="Blok V."/>
            <person name="Cock P.J.A."/>
            <person name="Van den Akker S.E."/>
            <person name="Holroyd N."/>
            <person name="Hunt M."/>
            <person name="Mantelin S."/>
            <person name="Naghra H."/>
            <person name="Pain A."/>
            <person name="Palomares-Rius J.E."/>
            <person name="Zarowiecki M."/>
            <person name="Berriman M."/>
            <person name="Jones J.T."/>
            <person name="Urwin P.E."/>
        </authorList>
    </citation>
    <scope>NUCLEOTIDE SEQUENCE [LARGE SCALE GENOMIC DNA]</scope>
    <source>
        <strain evidence="11">Lindley</strain>
    </source>
</reference>
<protein>
    <submittedName>
        <fullName evidence="12">Protein kinase domain-containing protein</fullName>
    </submittedName>
</protein>
<dbReference type="Gene3D" id="3.30.200.20">
    <property type="entry name" value="Phosphorylase Kinase, domain 1"/>
    <property type="match status" value="1"/>
</dbReference>
<dbReference type="PROSITE" id="PS50011">
    <property type="entry name" value="PROTEIN_KINASE_DOM"/>
    <property type="match status" value="1"/>
</dbReference>
<dbReference type="Pfam" id="PF07714">
    <property type="entry name" value="PK_Tyr_Ser-Thr"/>
    <property type="match status" value="1"/>
</dbReference>
<evidence type="ECO:0000256" key="1">
    <source>
        <dbReference type="ARBA" id="ARBA00004162"/>
    </source>
</evidence>
<keyword evidence="3" id="KW-0732">Signal</keyword>
<sequence length="483" mass="53282">MMRCRKMSAYTQRTDETSVQLYAMSRCFSITNDQHGLHVIDSECLLLKEPLGKQTSADFKWSSSILLPSSVLLILVIIALSMSVVAVGARARKTVIKRNKKMMRCRKMSAYTQRTDETSIQLYAMSRSLSITNNQHGLHVIDSECLLLKEPLGKGAFGEVYAALWIQKTDGIAANCEEDKEGESGTSLLPAAVAAAAVEQPSAHANGIGQGTARKVAMKFLTNLRINDEMQKEASLLAQLDHPNVLRMFGTSNWQGQIALVLELMNHGNLQRYLQSRAPRNSDYSPPPLISSELINISIQIAEGLCYLVQRKIVHRDLAARNCLVSGDCDLSCSSAASRPPICVKISDFGRSRCLHTSMEYVPANSSAALLPLRWTSPECLINGIYTHQSDIWSFGVLLFELFSYGDMPFGNLSNEEVSCALKNGNVPGVPEQCSPELDELMRRCWDQNAGDRISAEDALQRLKNISDQDVASSVFGALLEKK</sequence>
<dbReference type="GO" id="GO:0010976">
    <property type="term" value="P:positive regulation of neuron projection development"/>
    <property type="evidence" value="ECO:0007669"/>
    <property type="project" value="TreeGrafter"/>
</dbReference>
<keyword evidence="8" id="KW-0325">Glycoprotein</keyword>
<name>A0A183BSI3_GLOPA</name>
<dbReference type="GO" id="GO:0007169">
    <property type="term" value="P:cell surface receptor protein tyrosine kinase signaling pathway"/>
    <property type="evidence" value="ECO:0007669"/>
    <property type="project" value="TreeGrafter"/>
</dbReference>
<dbReference type="GO" id="GO:0051897">
    <property type="term" value="P:positive regulation of phosphatidylinositol 3-kinase/protein kinase B signal transduction"/>
    <property type="evidence" value="ECO:0007669"/>
    <property type="project" value="TreeGrafter"/>
</dbReference>
<dbReference type="InterPro" id="IPR050122">
    <property type="entry name" value="RTK"/>
</dbReference>
<evidence type="ECO:0000256" key="6">
    <source>
        <dbReference type="ARBA" id="ARBA00023136"/>
    </source>
</evidence>
<dbReference type="InterPro" id="IPR001245">
    <property type="entry name" value="Ser-Thr/Tyr_kinase_cat_dom"/>
</dbReference>
<dbReference type="PRINTS" id="PR00109">
    <property type="entry name" value="TYRKINASE"/>
</dbReference>
<dbReference type="InterPro" id="IPR020635">
    <property type="entry name" value="Tyr_kinase_cat_dom"/>
</dbReference>
<evidence type="ECO:0000256" key="3">
    <source>
        <dbReference type="ARBA" id="ARBA00022729"/>
    </source>
</evidence>
<dbReference type="InterPro" id="IPR000719">
    <property type="entry name" value="Prot_kinase_dom"/>
</dbReference>
<dbReference type="GO" id="GO:0004714">
    <property type="term" value="F:transmembrane receptor protein tyrosine kinase activity"/>
    <property type="evidence" value="ECO:0007669"/>
    <property type="project" value="TreeGrafter"/>
</dbReference>
<evidence type="ECO:0000256" key="7">
    <source>
        <dbReference type="ARBA" id="ARBA00023170"/>
    </source>
</evidence>
<dbReference type="InterPro" id="IPR008266">
    <property type="entry name" value="Tyr_kinase_AS"/>
</dbReference>
<dbReference type="GO" id="GO:0007155">
    <property type="term" value="P:cell adhesion"/>
    <property type="evidence" value="ECO:0007669"/>
    <property type="project" value="UniProtKB-KW"/>
</dbReference>
<reference evidence="12" key="3">
    <citation type="submission" date="2016-06" db="UniProtKB">
        <authorList>
            <consortium name="WormBaseParasite"/>
        </authorList>
    </citation>
    <scope>IDENTIFICATION</scope>
</reference>
<evidence type="ECO:0000256" key="5">
    <source>
        <dbReference type="ARBA" id="ARBA00022989"/>
    </source>
</evidence>
<feature type="transmembrane region" description="Helical" evidence="9">
    <location>
        <begin position="65"/>
        <end position="91"/>
    </location>
</feature>
<dbReference type="Proteomes" id="UP000050741">
    <property type="component" value="Unassembled WGS sequence"/>
</dbReference>
<organism evidence="11 12">
    <name type="scientific">Globodera pallida</name>
    <name type="common">Potato cyst nematode worm</name>
    <name type="synonym">Heterodera pallida</name>
    <dbReference type="NCBI Taxonomy" id="36090"/>
    <lineage>
        <taxon>Eukaryota</taxon>
        <taxon>Metazoa</taxon>
        <taxon>Ecdysozoa</taxon>
        <taxon>Nematoda</taxon>
        <taxon>Chromadorea</taxon>
        <taxon>Rhabditida</taxon>
        <taxon>Tylenchina</taxon>
        <taxon>Tylenchomorpha</taxon>
        <taxon>Tylenchoidea</taxon>
        <taxon>Heteroderidae</taxon>
        <taxon>Heteroderinae</taxon>
        <taxon>Globodera</taxon>
    </lineage>
</organism>
<evidence type="ECO:0000256" key="8">
    <source>
        <dbReference type="ARBA" id="ARBA00023180"/>
    </source>
</evidence>
<evidence type="ECO:0000313" key="12">
    <source>
        <dbReference type="WBParaSite" id="GPLIN_000356900"/>
    </source>
</evidence>
<dbReference type="SMART" id="SM00219">
    <property type="entry name" value="TyrKc"/>
    <property type="match status" value="1"/>
</dbReference>
<accession>A0A183BSI3</accession>
<dbReference type="PANTHER" id="PTHR24416:SF349">
    <property type="entry name" value="TYROSINE-PROTEIN KINASE RYK"/>
    <property type="match status" value="1"/>
</dbReference>